<dbReference type="SUPFAM" id="SSF143011">
    <property type="entry name" value="RelE-like"/>
    <property type="match status" value="1"/>
</dbReference>
<dbReference type="GO" id="GO:0004519">
    <property type="term" value="F:endonuclease activity"/>
    <property type="evidence" value="ECO:0007669"/>
    <property type="project" value="UniProtKB-KW"/>
</dbReference>
<evidence type="ECO:0000256" key="2">
    <source>
        <dbReference type="ARBA" id="ARBA00022649"/>
    </source>
</evidence>
<dbReference type="GO" id="GO:0016787">
    <property type="term" value="F:hydrolase activity"/>
    <property type="evidence" value="ECO:0007669"/>
    <property type="project" value="UniProtKB-KW"/>
</dbReference>
<dbReference type="RefSeq" id="WP_119438503.1">
    <property type="nucleotide sequence ID" value="NZ_QWGR01000007.1"/>
</dbReference>
<evidence type="ECO:0000256" key="6">
    <source>
        <dbReference type="ARBA" id="ARBA00030388"/>
    </source>
</evidence>
<proteinExistence type="inferred from homology"/>
<keyword evidence="3" id="KW-0540">Nuclease</keyword>
<accession>A0A399T062</accession>
<protein>
    <recommendedName>
        <fullName evidence="6">Putative mRNA interferase YoeB</fullName>
    </recommendedName>
</protein>
<keyword evidence="4" id="KW-0255">Endonuclease</keyword>
<keyword evidence="8" id="KW-1185">Reference proteome</keyword>
<dbReference type="PANTHER" id="PTHR38039:SF1">
    <property type="entry name" value="TOXIN YOEB"/>
    <property type="match status" value="1"/>
</dbReference>
<gene>
    <name evidence="7" type="ORF">D1614_13615</name>
</gene>
<keyword evidence="5" id="KW-0378">Hydrolase</keyword>
<reference evidence="7 8" key="1">
    <citation type="submission" date="2018-08" db="EMBL/GenBank/DDBJ databases">
        <title>Pallidiluteibacterium maritimus gen. nov., sp. nov., isolated from coastal sediment.</title>
        <authorList>
            <person name="Zhou L.Y."/>
        </authorList>
    </citation>
    <scope>NUCLEOTIDE SEQUENCE [LARGE SCALE GENOMIC DNA]</scope>
    <source>
        <strain evidence="7 8">XSD2</strain>
    </source>
</reference>
<evidence type="ECO:0000256" key="1">
    <source>
        <dbReference type="ARBA" id="ARBA00008172"/>
    </source>
</evidence>
<evidence type="ECO:0000313" key="8">
    <source>
        <dbReference type="Proteomes" id="UP000265926"/>
    </source>
</evidence>
<dbReference type="EMBL" id="QWGR01000007">
    <property type="protein sequence ID" value="RIJ47617.1"/>
    <property type="molecule type" value="Genomic_DNA"/>
</dbReference>
<keyword evidence="2" id="KW-1277">Toxin-antitoxin system</keyword>
<dbReference type="Pfam" id="PF06769">
    <property type="entry name" value="YoeB_toxin"/>
    <property type="match status" value="1"/>
</dbReference>
<dbReference type="InterPro" id="IPR035093">
    <property type="entry name" value="RelE/ParE_toxin_dom_sf"/>
</dbReference>
<evidence type="ECO:0000256" key="3">
    <source>
        <dbReference type="ARBA" id="ARBA00022722"/>
    </source>
</evidence>
<organism evidence="7 8">
    <name type="scientific">Maribellus luteus</name>
    <dbReference type="NCBI Taxonomy" id="2305463"/>
    <lineage>
        <taxon>Bacteria</taxon>
        <taxon>Pseudomonadati</taxon>
        <taxon>Bacteroidota</taxon>
        <taxon>Bacteroidia</taxon>
        <taxon>Marinilabiliales</taxon>
        <taxon>Prolixibacteraceae</taxon>
        <taxon>Maribellus</taxon>
    </lineage>
</organism>
<dbReference type="InterPro" id="IPR009614">
    <property type="entry name" value="YoeB_toxin"/>
</dbReference>
<dbReference type="PANTHER" id="PTHR38039">
    <property type="entry name" value="TOXIN YOEB"/>
    <property type="match status" value="1"/>
</dbReference>
<evidence type="ECO:0000256" key="5">
    <source>
        <dbReference type="ARBA" id="ARBA00022801"/>
    </source>
</evidence>
<dbReference type="NCBIfam" id="TIGR02116">
    <property type="entry name" value="toxin_Txe_YoeB"/>
    <property type="match status" value="1"/>
</dbReference>
<comment type="similarity">
    <text evidence="1">Belongs to the YoeB family.</text>
</comment>
<name>A0A399T062_9BACT</name>
<dbReference type="OrthoDB" id="9801102at2"/>
<evidence type="ECO:0000313" key="7">
    <source>
        <dbReference type="EMBL" id="RIJ47617.1"/>
    </source>
</evidence>
<dbReference type="AlphaFoldDB" id="A0A399T062"/>
<evidence type="ECO:0000256" key="4">
    <source>
        <dbReference type="ARBA" id="ARBA00022759"/>
    </source>
</evidence>
<comment type="caution">
    <text evidence="7">The sequence shown here is derived from an EMBL/GenBank/DDBJ whole genome shotgun (WGS) entry which is preliminary data.</text>
</comment>
<dbReference type="GO" id="GO:0045892">
    <property type="term" value="P:negative regulation of DNA-templated transcription"/>
    <property type="evidence" value="ECO:0007669"/>
    <property type="project" value="TreeGrafter"/>
</dbReference>
<sequence length="86" mass="10339">MKTIEFVPEAFAEYQKWIETDRRVALRIGDLIRDILRQPFSGLGKPEALKHQFKGYWSRRIDREHRLIYKITQNSVVIISCFSHYQ</sequence>
<dbReference type="Proteomes" id="UP000265926">
    <property type="component" value="Unassembled WGS sequence"/>
</dbReference>
<dbReference type="Gene3D" id="3.30.2310.20">
    <property type="entry name" value="RelE-like"/>
    <property type="match status" value="1"/>
</dbReference>
<dbReference type="GO" id="GO:0006401">
    <property type="term" value="P:RNA catabolic process"/>
    <property type="evidence" value="ECO:0007669"/>
    <property type="project" value="InterPro"/>
</dbReference>